<keyword evidence="1" id="KW-0677">Repeat</keyword>
<accession>A0A3G2L1J0</accession>
<feature type="region of interest" description="Disordered" evidence="2">
    <location>
        <begin position="1042"/>
        <end position="1065"/>
    </location>
</feature>
<evidence type="ECO:0000313" key="4">
    <source>
        <dbReference type="EMBL" id="AYN66076.1"/>
    </source>
</evidence>
<dbReference type="InterPro" id="IPR047589">
    <property type="entry name" value="DUF11_rpt"/>
</dbReference>
<name>A0A3G2L1J0_9FLAO</name>
<feature type="compositionally biased region" description="Polar residues" evidence="2">
    <location>
        <begin position="2614"/>
        <end position="2628"/>
    </location>
</feature>
<dbReference type="PROSITE" id="PS50825">
    <property type="entry name" value="HYR"/>
    <property type="match status" value="1"/>
</dbReference>
<evidence type="ECO:0000259" key="3">
    <source>
        <dbReference type="PROSITE" id="PS50825"/>
    </source>
</evidence>
<feature type="compositionally biased region" description="Acidic residues" evidence="2">
    <location>
        <begin position="2629"/>
        <end position="2639"/>
    </location>
</feature>
<dbReference type="Proteomes" id="UP000276309">
    <property type="component" value="Chromosome"/>
</dbReference>
<dbReference type="NCBIfam" id="TIGR04131">
    <property type="entry name" value="Bac_Flav_CTERM"/>
    <property type="match status" value="1"/>
</dbReference>
<dbReference type="KEGG" id="emar:D1013_01120"/>
<dbReference type="InterPro" id="IPR026341">
    <property type="entry name" value="T9SS_type_B"/>
</dbReference>
<dbReference type="Pfam" id="PF02494">
    <property type="entry name" value="HYR"/>
    <property type="match status" value="2"/>
</dbReference>
<dbReference type="EMBL" id="CP032050">
    <property type="protein sequence ID" value="AYN66076.1"/>
    <property type="molecule type" value="Genomic_DNA"/>
</dbReference>
<dbReference type="InterPro" id="IPR003410">
    <property type="entry name" value="HYR_dom"/>
</dbReference>
<dbReference type="Pfam" id="PF01345">
    <property type="entry name" value="DUF11"/>
    <property type="match status" value="5"/>
</dbReference>
<dbReference type="InterPro" id="IPR036179">
    <property type="entry name" value="Ig-like_dom_sf"/>
</dbReference>
<protein>
    <submittedName>
        <fullName evidence="4">DUF11 domain-containing protein</fullName>
    </submittedName>
</protein>
<evidence type="ECO:0000256" key="2">
    <source>
        <dbReference type="SAM" id="MobiDB-lite"/>
    </source>
</evidence>
<proteinExistence type="predicted"/>
<evidence type="ECO:0000313" key="5">
    <source>
        <dbReference type="Proteomes" id="UP000276309"/>
    </source>
</evidence>
<feature type="compositionally biased region" description="Polar residues" evidence="2">
    <location>
        <begin position="2218"/>
        <end position="2227"/>
    </location>
</feature>
<feature type="compositionally biased region" description="Acidic residues" evidence="2">
    <location>
        <begin position="2228"/>
        <end position="2238"/>
    </location>
</feature>
<dbReference type="Pfam" id="PF13585">
    <property type="entry name" value="CHU_C"/>
    <property type="match status" value="1"/>
</dbReference>
<dbReference type="OrthoDB" id="9805017at2"/>
<organism evidence="4 5">
    <name type="scientific">Euzebyella marina</name>
    <dbReference type="NCBI Taxonomy" id="1761453"/>
    <lineage>
        <taxon>Bacteria</taxon>
        <taxon>Pseudomonadati</taxon>
        <taxon>Bacteroidota</taxon>
        <taxon>Flavobacteriia</taxon>
        <taxon>Flavobacteriales</taxon>
        <taxon>Flavobacteriaceae</taxon>
        <taxon>Euzebyella</taxon>
    </lineage>
</organism>
<keyword evidence="5" id="KW-1185">Reference proteome</keyword>
<feature type="domain" description="HYR" evidence="3">
    <location>
        <begin position="107"/>
        <end position="188"/>
    </location>
</feature>
<dbReference type="InterPro" id="IPR001434">
    <property type="entry name" value="OmcB-like_DUF11"/>
</dbReference>
<reference evidence="4 5" key="1">
    <citation type="submission" date="2018-08" db="EMBL/GenBank/DDBJ databases">
        <title>The reduced genetic potential of extracellular carbohydrate catabolism in Euzebyella marina RN62, a Flavobacteriia bacterium isolated from the hadal water.</title>
        <authorList>
            <person name="Xue C."/>
        </authorList>
    </citation>
    <scope>NUCLEOTIDE SEQUENCE [LARGE SCALE GENOMIC DNA]</scope>
    <source>
        <strain evidence="4 5">RN62</strain>
    </source>
</reference>
<feature type="region of interest" description="Disordered" evidence="2">
    <location>
        <begin position="2218"/>
        <end position="2240"/>
    </location>
</feature>
<feature type="compositionally biased region" description="Acidic residues" evidence="2">
    <location>
        <begin position="2494"/>
        <end position="2504"/>
    </location>
</feature>
<dbReference type="NCBIfam" id="TIGR01451">
    <property type="entry name" value="B_ant_repeat"/>
    <property type="match status" value="5"/>
</dbReference>
<feature type="region of interest" description="Disordered" evidence="2">
    <location>
        <begin position="2485"/>
        <end position="2504"/>
    </location>
</feature>
<dbReference type="PANTHER" id="PTHR34819">
    <property type="entry name" value="LARGE CYSTEINE-RICH PERIPLASMIC PROTEIN OMCB"/>
    <property type="match status" value="1"/>
</dbReference>
<gene>
    <name evidence="4" type="ORF">D1013_01120</name>
</gene>
<dbReference type="InterPro" id="IPR044023">
    <property type="entry name" value="Ig_7"/>
</dbReference>
<dbReference type="Pfam" id="PF19081">
    <property type="entry name" value="Ig_7"/>
    <property type="match status" value="14"/>
</dbReference>
<feature type="region of interest" description="Disordered" evidence="2">
    <location>
        <begin position="2614"/>
        <end position="2642"/>
    </location>
</feature>
<dbReference type="InterPro" id="IPR013783">
    <property type="entry name" value="Ig-like_fold"/>
</dbReference>
<dbReference type="Gene3D" id="2.60.40.10">
    <property type="entry name" value="Immunoglobulins"/>
    <property type="match status" value="4"/>
</dbReference>
<dbReference type="SUPFAM" id="SSF48726">
    <property type="entry name" value="Immunoglobulin"/>
    <property type="match status" value="1"/>
</dbReference>
<sequence>MPDGMCTCHQHIPYYTTKRPGFTTLNRPQIWFWSPLRCIVNNNMVCPTGIFCDARAHQPSSISLMQSLLRLFIAFSIMASFTSFSPEENPKVSPPSAKVDRASNSYNTTLPPTFTNCPPNDVSMSYTPGVCGAMVTWTPPTASADAVSVTSNYSPGDWFLPGTTAVIYRAEDASGNVSVCTFNVTVEDEEDPVFDTFPSDVTLNADPNTCTVPHTWAYPTASDNCPAGEGEAPVLQDFESAINQCYTFTRSNISNNGEVNGTRNFTTNNLSSRFNFTGFMTTPVFYFNGYGEITFSHFVSTINNDPVIHLDILDENGNEIISDYYTESYSDTNLQQEIIPFNLTGNYQLRIRYSSDRPVGAGIDAYLDDLLIPGTIVTNINNTDCELADYIIFRSDGTGLNSGDQFDVGTTTIEYTVRDAAGNFSERSFNITVVNDVDPPSGTDEYIYCEGEEVPTMTVTVDTAAGETANWYDDSGNLVASNTTTYTPPASADFFRNFLVYSQNSNGCSSEDFLSINLYQIPRPSAPVADSPVEYCVGDTASPLTATALSDHTLQWYTVATGGTPSSTAPTPSTATAGTTSYYVSQVDDDTFCESERTQIDVVVYSIPVAPTLTQNNVDYCIGDTAQQLDSYIQSGSNPTWYDAPTGGNVIPGTTVPSTASAGTTSYWVSQTVSSANCEGPRAQLNIIVHNPPSITSQPSDQTACEGDTATFTATATDASSYQWQSFDGSTWNDLTEAVPYSNTTTNTLTVSSVSNTLNGSQYRLVASSISATCGDATSNAVTLTVNPAPVAPTSGGDQVQCEQNPIQTLTATATAPAGSSIVWYDADSGGNMVASPTLSSVGTITYYAESVDSGTGCTSLTRTAVSLTIEAIPAAPTSGGDQTQCEQNPIQTLTASATAPAGSSIVWYDAASGGNTVASPTLSSVGTVTYYAESSNISSGCTSDSRTAVTLTIEPAPSAPTSGGDQTQCEQNPIQTLTATATAPAGSSIVWYDAASGGNTVASPTLSSVGTVTYYAESQDNSTSCASFTRTPVTLTIEAIPAAPTSGGDQTECEDSPTQTMTASATAPAGATVIWYDAANGGNTVASPILNSVGTVTYYAESRTSSSGCVSETRTPVTLTMYSRPTIAVTPSSQTCSADLTTYAVSVDVDRGTVTSSAGTVTDNGGNNWTISSIPSGTDITVTVTDSNSCFETLAINAPNCACPTVDAPTSGGDQIQCEQSPVQTLTATATPPAGSSIVWYDAATNGNTVANPELNSVGTITYYAESVDNVNGCTSSTRTPVTLTIEAAPVAPTSGGDQTQCEQNPIQTLTATATAPAGSSIVWYDAATGGNAVGSPTLSSIGTITYYAESRDNTTSCVSLSRAAVTLTIEPNPAAPASGGDQTQCEQNPIQTLTATATAPAGSNVIWYDASTGGNTVASPTLSSVGTITYYAESENATTGCVSENRTPVTLTIQDTPDISIASGPSCSADLLTYDVSVNVSEGTVTSTEGTVTDNGGNNWTISGITAGNDITLTVTAPNTCTQTLNVTAPDCSCPVVNAPTSGGDQTQCEQNPVQTLTATATPPANSTVIWYDAASGGNVVSSPTLNAVGTVTYYAESRENVTNCVSSTRTPVTLTIEAAPNAPISGGDQIQCEQSPIQTLTATATAPAGSSVVWYDAATGGNIVGTPTLSSVGTITYYAESSDNTTSCTSLSRTAVSLTINPAPAAPISSGDQTQCEQNPIQTLTAAATAPANSSVVWYDAASGGNIVASPTLNSVGSITYYAESNDNTTGCTSLNRTPVSLTIEDTPDISIASAATCAPDLLTYEVSVSVSEGTVTSTEGTVTDNGGNNWTISGITAGNDITLTVTAPNTCTQTLNVAAPDCSCPIVDAPISGGDITECEQNPIQTITATATPPANAVVIWYDAATGGNVVADPSLSTVGTVTYFAESRENVTNCVSSTRTPVVLTIEATPADPVSGGDQTQCDANPTQTLTATATAPAGSSIVWYDAASAGNVVADPSLNTVGSITYYAESRDNTTSCTSFNRTAVTLTIQPLPNVVANATTTTINAGEPVTLTGSGATSYTWDNGVTDGDTVYPLTTTTYTVVGTDGNSCQNSDSVTIIVQATSDIRLEKTVDNSTPNVGDTVTFTLTAYNDGPSDDMGGTIVNDLLPVGFTCVADSGSATNGTYDIPTGNWTLPALSNGSSVSIDITATVNAPTGAANEYINVAQVSSAANYDSDSTPNNDDGDQSEDDEASASITPQVADLEISINLSQPSGNPGDTVTLTIDLTNNGPDEATNVSLQNLVPVGFTILNANDSGVISGNTIDWSGFTIPSGTTSSVSFEVTVNNPTNVANEYMNIVQVTNVDQYDPDSEPNNDDGDQSEDDEDTIEFILQSADLEVINTVTPEEGNPGDTLTFNIEVLNTGVDAATGVSIENLVPDGFTITAVNNGGTQSGQTIVWNGITVPNGSSITLSFEVTINVPTNVSGEYFNTVQVIAVDQLDPDSAPNNDDGDQSEDDEDNAEIVLIPADLSLEKRLSATSLQTPNTGDTVTFELEIVNVGPGLATNVTIEDSLPVGFTLQSVNDGGVANGNIITWNLPSLPVGSQVVSYEVVLNAPTNTLDEYTNIAQVTGSDQFDPDSTPNNDDGDQSEDDEASYTIDAPTVDLEVTKAVDKAQTFYGDTVTFTVTVTNNSTYDATNVGIEDILPGGYTMVSHNADLGAYDEGISVWEIPSITVGETATLQMTVTVNEDGQYTNIAELIYVDQIDPNTDNDRTEATPEITQSECLTVYNEISPNGDGANDIFYIECIEQYPNNSLTVFNRWGATVFSAQNYNNTWNGKTINNATIGSDDNLPVGTYYYTLELGDGSTPPKSGWLYISR</sequence>
<dbReference type="PANTHER" id="PTHR34819:SF3">
    <property type="entry name" value="CELL SURFACE PROTEIN"/>
    <property type="match status" value="1"/>
</dbReference>
<dbReference type="InterPro" id="IPR051172">
    <property type="entry name" value="Chlamydia_OmcB"/>
</dbReference>
<evidence type="ECO:0000256" key="1">
    <source>
        <dbReference type="ARBA" id="ARBA00022737"/>
    </source>
</evidence>